<evidence type="ECO:0000256" key="6">
    <source>
        <dbReference type="ARBA" id="ARBA00022782"/>
    </source>
</evidence>
<name>A0A401RF53_CHIPU</name>
<evidence type="ECO:0000256" key="12">
    <source>
        <dbReference type="RuleBase" id="RU000354"/>
    </source>
</evidence>
<evidence type="ECO:0000256" key="7">
    <source>
        <dbReference type="ARBA" id="ARBA00022855"/>
    </source>
</evidence>
<keyword evidence="10" id="KW-0325">Glycoprotein</keyword>
<evidence type="ECO:0000313" key="15">
    <source>
        <dbReference type="EMBL" id="GCC16778.1"/>
    </source>
</evidence>
<dbReference type="GO" id="GO:0030154">
    <property type="term" value="P:cell differentiation"/>
    <property type="evidence" value="ECO:0007669"/>
    <property type="project" value="UniProtKB-KW"/>
</dbReference>
<dbReference type="AlphaFoldDB" id="A0A401RF53"/>
<keyword evidence="9" id="KW-1015">Disulfide bond</keyword>
<dbReference type="PROSITE" id="PS00250">
    <property type="entry name" value="TGF_BETA_1"/>
    <property type="match status" value="1"/>
</dbReference>
<dbReference type="Pfam" id="PF00688">
    <property type="entry name" value="TGFb_propeptide"/>
    <property type="match status" value="1"/>
</dbReference>
<dbReference type="GO" id="GO:0051240">
    <property type="term" value="P:positive regulation of multicellular organismal process"/>
    <property type="evidence" value="ECO:0007669"/>
    <property type="project" value="UniProtKB-ARBA"/>
</dbReference>
<evidence type="ECO:0000313" key="16">
    <source>
        <dbReference type="Proteomes" id="UP000287033"/>
    </source>
</evidence>
<dbReference type="PANTHER" id="PTHR11848:SF246">
    <property type="entry name" value="BONE MORPHOGENETIC PROTEIN 16"/>
    <property type="match status" value="1"/>
</dbReference>
<dbReference type="SUPFAM" id="SSF57501">
    <property type="entry name" value="Cystine-knot cytokines"/>
    <property type="match status" value="1"/>
</dbReference>
<dbReference type="STRING" id="137246.A0A401RF53"/>
<dbReference type="PROSITE" id="PS51362">
    <property type="entry name" value="TGF_BETA_2"/>
    <property type="match status" value="1"/>
</dbReference>
<keyword evidence="7" id="KW-0892">Osteogenesis</keyword>
<protein>
    <recommendedName>
        <fullName evidence="14">TGF-beta family profile domain-containing protein</fullName>
    </recommendedName>
</protein>
<dbReference type="OMA" id="ECQFPLA"/>
<feature type="region of interest" description="Disordered" evidence="13">
    <location>
        <begin position="337"/>
        <end position="357"/>
    </location>
</feature>
<dbReference type="Gene3D" id="2.10.90.10">
    <property type="entry name" value="Cystine-knot cytokines"/>
    <property type="match status" value="1"/>
</dbReference>
<dbReference type="Proteomes" id="UP000287033">
    <property type="component" value="Unassembled WGS sequence"/>
</dbReference>
<dbReference type="Gene3D" id="2.60.120.970">
    <property type="match status" value="1"/>
</dbReference>
<dbReference type="InterPro" id="IPR015615">
    <property type="entry name" value="TGF-beta-rel"/>
</dbReference>
<sequence length="464" mass="52014">MDRLHQFRLMAVGTPGAAAWTVSQCWVTRSGIPSGNATERQVFILQIVSCHPAHLHCERWILHIGGTHSTMLPASLLQMVVLCAWVLLAGEASLFSEGGKTVPLDASRKEGAAHSLPDPELVHTLRRTLLSRLGLSHLPKPNPAAIIPQYMRDLYHFHTGDYGNIQDSSFTHLGKQTRGANTVRSFHHLDYLQEVPDPKGRGFHQIVFNLTTIPDREHVTSAELRLFREAEIGASPDLDVVAVYELSGPLGRGRMGRRLLERRLLPGNRSQWESFEVGPAVMNLKAGQRQRRGLVAFLVEMRPGRSPRGRLRVGRSPREAEEPRWPLLVTYGRDSGGGRALGSRPKRHGLKKGARARVRSRNRCRRRPLYVDFKRVGWTEWIIAPRGYNAFYCQGECRFPLADHMNSSSHAIVQTLVNSVNTDIPKACCVPTELSPVAMLYLDDDERVVLKNYQEMAVEGCGCR</sequence>
<evidence type="ECO:0000256" key="8">
    <source>
        <dbReference type="ARBA" id="ARBA00023030"/>
    </source>
</evidence>
<dbReference type="GO" id="GO:0005125">
    <property type="term" value="F:cytokine activity"/>
    <property type="evidence" value="ECO:0007669"/>
    <property type="project" value="TreeGrafter"/>
</dbReference>
<keyword evidence="6" id="KW-0221">Differentiation</keyword>
<comment type="caution">
    <text evidence="15">The sequence shown here is derived from an EMBL/GenBank/DDBJ whole genome shotgun (WGS) entry which is preliminary data.</text>
</comment>
<keyword evidence="4" id="KW-0964">Secreted</keyword>
<dbReference type="GO" id="GO:0051094">
    <property type="term" value="P:positive regulation of developmental process"/>
    <property type="evidence" value="ECO:0007669"/>
    <property type="project" value="UniProtKB-ARBA"/>
</dbReference>
<evidence type="ECO:0000256" key="11">
    <source>
        <dbReference type="ARBA" id="ARBA00023188"/>
    </source>
</evidence>
<dbReference type="GO" id="GO:0008083">
    <property type="term" value="F:growth factor activity"/>
    <property type="evidence" value="ECO:0007669"/>
    <property type="project" value="UniProtKB-KW"/>
</dbReference>
<evidence type="ECO:0000256" key="2">
    <source>
        <dbReference type="ARBA" id="ARBA00006656"/>
    </source>
</evidence>
<accession>A0A401RF53</accession>
<evidence type="ECO:0000256" key="9">
    <source>
        <dbReference type="ARBA" id="ARBA00023157"/>
    </source>
</evidence>
<gene>
    <name evidence="15" type="ORF">chiPu_0017342</name>
</gene>
<dbReference type="GO" id="GO:0001503">
    <property type="term" value="P:ossification"/>
    <property type="evidence" value="ECO:0007669"/>
    <property type="project" value="UniProtKB-KW"/>
</dbReference>
<dbReference type="InterPro" id="IPR017948">
    <property type="entry name" value="TGFb_CS"/>
</dbReference>
<dbReference type="InterPro" id="IPR001111">
    <property type="entry name" value="TGF-b_propeptide"/>
</dbReference>
<dbReference type="InterPro" id="IPR001839">
    <property type="entry name" value="TGF-b_C"/>
</dbReference>
<dbReference type="GO" id="GO:0051216">
    <property type="term" value="P:cartilage development"/>
    <property type="evidence" value="ECO:0007669"/>
    <property type="project" value="UniProtKB-KW"/>
</dbReference>
<organism evidence="15 16">
    <name type="scientific">Chiloscyllium punctatum</name>
    <name type="common">Brownbanded bambooshark</name>
    <name type="synonym">Hemiscyllium punctatum</name>
    <dbReference type="NCBI Taxonomy" id="137246"/>
    <lineage>
        <taxon>Eukaryota</taxon>
        <taxon>Metazoa</taxon>
        <taxon>Chordata</taxon>
        <taxon>Craniata</taxon>
        <taxon>Vertebrata</taxon>
        <taxon>Chondrichthyes</taxon>
        <taxon>Elasmobranchii</taxon>
        <taxon>Galeomorphii</taxon>
        <taxon>Galeoidea</taxon>
        <taxon>Orectolobiformes</taxon>
        <taxon>Hemiscylliidae</taxon>
        <taxon>Chiloscyllium</taxon>
    </lineage>
</organism>
<dbReference type="PANTHER" id="PTHR11848">
    <property type="entry name" value="TGF-BETA FAMILY"/>
    <property type="match status" value="1"/>
</dbReference>
<evidence type="ECO:0000256" key="10">
    <source>
        <dbReference type="ARBA" id="ARBA00023180"/>
    </source>
</evidence>
<dbReference type="EMBL" id="BEZZ01001265">
    <property type="protein sequence ID" value="GCC16778.1"/>
    <property type="molecule type" value="Genomic_DNA"/>
</dbReference>
<comment type="subcellular location">
    <subcellularLocation>
        <location evidence="1">Secreted</location>
    </subcellularLocation>
</comment>
<keyword evidence="5" id="KW-0165">Cleavage on pair of basic residues</keyword>
<keyword evidence="3" id="KW-0217">Developmental protein</keyword>
<evidence type="ECO:0000256" key="3">
    <source>
        <dbReference type="ARBA" id="ARBA00022473"/>
    </source>
</evidence>
<dbReference type="InterPro" id="IPR029034">
    <property type="entry name" value="Cystine-knot_cytokine"/>
</dbReference>
<feature type="compositionally biased region" description="Basic residues" evidence="13">
    <location>
        <begin position="344"/>
        <end position="357"/>
    </location>
</feature>
<evidence type="ECO:0000256" key="13">
    <source>
        <dbReference type="SAM" id="MobiDB-lite"/>
    </source>
</evidence>
<dbReference type="Pfam" id="PF00019">
    <property type="entry name" value="TGF_beta"/>
    <property type="match status" value="1"/>
</dbReference>
<evidence type="ECO:0000256" key="4">
    <source>
        <dbReference type="ARBA" id="ARBA00022525"/>
    </source>
</evidence>
<proteinExistence type="inferred from homology"/>
<comment type="similarity">
    <text evidence="2 12">Belongs to the TGF-beta family.</text>
</comment>
<keyword evidence="8 12" id="KW-0339">Growth factor</keyword>
<feature type="domain" description="TGF-beta family profile" evidence="14">
    <location>
        <begin position="344"/>
        <end position="464"/>
    </location>
</feature>
<keyword evidence="16" id="KW-1185">Reference proteome</keyword>
<evidence type="ECO:0000256" key="5">
    <source>
        <dbReference type="ARBA" id="ARBA00022685"/>
    </source>
</evidence>
<evidence type="ECO:0000256" key="1">
    <source>
        <dbReference type="ARBA" id="ARBA00004613"/>
    </source>
</evidence>
<evidence type="ECO:0000259" key="14">
    <source>
        <dbReference type="PROSITE" id="PS51362"/>
    </source>
</evidence>
<keyword evidence="11" id="KW-0891">Chondrogenesis</keyword>
<dbReference type="FunFam" id="2.10.90.10:FF:000103">
    <property type="entry name" value="Bone morphogenetic protein 16"/>
    <property type="match status" value="1"/>
</dbReference>
<dbReference type="OrthoDB" id="5987191at2759"/>
<dbReference type="PRINTS" id="PR00669">
    <property type="entry name" value="INHIBINA"/>
</dbReference>
<reference evidence="15 16" key="1">
    <citation type="journal article" date="2018" name="Nat. Ecol. Evol.">
        <title>Shark genomes provide insights into elasmobranch evolution and the origin of vertebrates.</title>
        <authorList>
            <person name="Hara Y"/>
            <person name="Yamaguchi K"/>
            <person name="Onimaru K"/>
            <person name="Kadota M"/>
            <person name="Koyanagi M"/>
            <person name="Keeley SD"/>
            <person name="Tatsumi K"/>
            <person name="Tanaka K"/>
            <person name="Motone F"/>
            <person name="Kageyama Y"/>
            <person name="Nozu R"/>
            <person name="Adachi N"/>
            <person name="Nishimura O"/>
            <person name="Nakagawa R"/>
            <person name="Tanegashima C"/>
            <person name="Kiyatake I"/>
            <person name="Matsumoto R"/>
            <person name="Murakumo K"/>
            <person name="Nishida K"/>
            <person name="Terakita A"/>
            <person name="Kuratani S"/>
            <person name="Sato K"/>
            <person name="Hyodo S Kuraku.S."/>
        </authorList>
    </citation>
    <scope>NUCLEOTIDE SEQUENCE [LARGE SCALE GENOMIC DNA]</scope>
</reference>
<dbReference type="SMART" id="SM00204">
    <property type="entry name" value="TGFB"/>
    <property type="match status" value="1"/>
</dbReference>
<dbReference type="GO" id="GO:0005615">
    <property type="term" value="C:extracellular space"/>
    <property type="evidence" value="ECO:0007669"/>
    <property type="project" value="TreeGrafter"/>
</dbReference>